<dbReference type="RefSeq" id="WP_160604967.1">
    <property type="nucleotide sequence ID" value="NZ_WTYX01000002.1"/>
</dbReference>
<organism evidence="3 4">
    <name type="scientific">Pontixanthobacter aquaemixtae</name>
    <dbReference type="NCBI Taxonomy" id="1958940"/>
    <lineage>
        <taxon>Bacteria</taxon>
        <taxon>Pseudomonadati</taxon>
        <taxon>Pseudomonadota</taxon>
        <taxon>Alphaproteobacteria</taxon>
        <taxon>Sphingomonadales</taxon>
        <taxon>Erythrobacteraceae</taxon>
        <taxon>Pontixanthobacter</taxon>
    </lineage>
</organism>
<dbReference type="Proteomes" id="UP000442714">
    <property type="component" value="Unassembled WGS sequence"/>
</dbReference>
<comment type="caution">
    <text evidence="3">The sequence shown here is derived from an EMBL/GenBank/DDBJ whole genome shotgun (WGS) entry which is preliminary data.</text>
</comment>
<evidence type="ECO:0000313" key="3">
    <source>
        <dbReference type="EMBL" id="MXO91265.1"/>
    </source>
</evidence>
<dbReference type="Pfam" id="PF13279">
    <property type="entry name" value="4HBT_2"/>
    <property type="match status" value="1"/>
</dbReference>
<evidence type="ECO:0000313" key="4">
    <source>
        <dbReference type="Proteomes" id="UP000442714"/>
    </source>
</evidence>
<keyword evidence="4" id="KW-1185">Reference proteome</keyword>
<dbReference type="EMBL" id="WTYX01000002">
    <property type="protein sequence ID" value="MXO91265.1"/>
    <property type="molecule type" value="Genomic_DNA"/>
</dbReference>
<dbReference type="AlphaFoldDB" id="A0A844ZTR8"/>
<dbReference type="Gene3D" id="3.10.129.10">
    <property type="entry name" value="Hotdog Thioesterase"/>
    <property type="match status" value="1"/>
</dbReference>
<dbReference type="InterPro" id="IPR029069">
    <property type="entry name" value="HotDog_dom_sf"/>
</dbReference>
<protein>
    <submittedName>
        <fullName evidence="3">Acyl-CoA thioesterase</fullName>
    </submittedName>
</protein>
<accession>A0A844ZTR8</accession>
<dbReference type="OrthoDB" id="9799036at2"/>
<dbReference type="InterPro" id="IPR050563">
    <property type="entry name" value="4-hydroxybenzoyl-CoA_TE"/>
</dbReference>
<dbReference type="PANTHER" id="PTHR31793">
    <property type="entry name" value="4-HYDROXYBENZOYL-COA THIOESTERASE FAMILY MEMBER"/>
    <property type="match status" value="1"/>
</dbReference>
<evidence type="ECO:0000256" key="2">
    <source>
        <dbReference type="ARBA" id="ARBA00022801"/>
    </source>
</evidence>
<keyword evidence="2" id="KW-0378">Hydrolase</keyword>
<comment type="similarity">
    <text evidence="1">Belongs to the 4-hydroxybenzoyl-CoA thioesterase family.</text>
</comment>
<reference evidence="3 4" key="1">
    <citation type="submission" date="2019-12" db="EMBL/GenBank/DDBJ databases">
        <title>Genomic-based taxomic classification of the family Erythrobacteraceae.</title>
        <authorList>
            <person name="Xu L."/>
        </authorList>
    </citation>
    <scope>NUCLEOTIDE SEQUENCE [LARGE SCALE GENOMIC DNA]</scope>
    <source>
        <strain evidence="3 4">KCTC 52763</strain>
    </source>
</reference>
<dbReference type="SUPFAM" id="SSF54637">
    <property type="entry name" value="Thioesterase/thiol ester dehydrase-isomerase"/>
    <property type="match status" value="1"/>
</dbReference>
<evidence type="ECO:0000256" key="1">
    <source>
        <dbReference type="ARBA" id="ARBA00005953"/>
    </source>
</evidence>
<proteinExistence type="inferred from homology"/>
<sequence length="138" mass="15549">MTKPFTYRFKVRYPEIDTQGVVFNARYLDYADLVVSEYWNDRQIRVSGEGALEFHVAHAEVDFRKPIRANEVIEGRARTTRFGNSSMTTRIELHGAGPDVDAAGDDLRAEIELVNVHVSLETGKSPPIPDSVRKALSE</sequence>
<dbReference type="PANTHER" id="PTHR31793:SF27">
    <property type="entry name" value="NOVEL THIOESTERASE SUPERFAMILY DOMAIN AND SAPOSIN A-TYPE DOMAIN CONTAINING PROTEIN (0610012H03RIK)"/>
    <property type="match status" value="1"/>
</dbReference>
<gene>
    <name evidence="3" type="ORF">GRI41_10550</name>
</gene>
<dbReference type="CDD" id="cd00586">
    <property type="entry name" value="4HBT"/>
    <property type="match status" value="1"/>
</dbReference>
<name>A0A844ZTR8_9SPHN</name>
<dbReference type="GO" id="GO:0047617">
    <property type="term" value="F:fatty acyl-CoA hydrolase activity"/>
    <property type="evidence" value="ECO:0007669"/>
    <property type="project" value="TreeGrafter"/>
</dbReference>